<dbReference type="InterPro" id="IPR050703">
    <property type="entry name" value="Flavin_MAO"/>
</dbReference>
<evidence type="ECO:0000259" key="3">
    <source>
        <dbReference type="Pfam" id="PF01593"/>
    </source>
</evidence>
<dbReference type="InterPro" id="IPR002937">
    <property type="entry name" value="Amino_oxidase"/>
</dbReference>
<comment type="similarity">
    <text evidence="1">Belongs to the flavin monoamine oxidase family.</text>
</comment>
<proteinExistence type="inferred from homology"/>
<comment type="caution">
    <text evidence="4">The sequence shown here is derived from an EMBL/GenBank/DDBJ whole genome shotgun (WGS) entry which is preliminary data.</text>
</comment>
<feature type="region of interest" description="Disordered" evidence="2">
    <location>
        <begin position="1"/>
        <end position="24"/>
    </location>
</feature>
<accession>A0ABW9QRZ9</accession>
<dbReference type="Gene3D" id="3.50.50.60">
    <property type="entry name" value="FAD/NAD(P)-binding domain"/>
    <property type="match status" value="2"/>
</dbReference>
<organism evidence="4 5">
    <name type="scientific">Acidiferrimicrobium australe</name>
    <dbReference type="NCBI Taxonomy" id="2664430"/>
    <lineage>
        <taxon>Bacteria</taxon>
        <taxon>Bacillati</taxon>
        <taxon>Actinomycetota</taxon>
        <taxon>Acidimicrobiia</taxon>
        <taxon>Acidimicrobiales</taxon>
        <taxon>Acidimicrobiaceae</taxon>
        <taxon>Acidiferrimicrobium</taxon>
    </lineage>
</organism>
<dbReference type="Gene3D" id="3.90.660.10">
    <property type="match status" value="2"/>
</dbReference>
<gene>
    <name evidence="4" type="ORF">GHK86_06205</name>
</gene>
<evidence type="ECO:0000313" key="4">
    <source>
        <dbReference type="EMBL" id="MST32315.1"/>
    </source>
</evidence>
<keyword evidence="5" id="KW-1185">Reference proteome</keyword>
<dbReference type="Pfam" id="PF01593">
    <property type="entry name" value="Amino_oxidase"/>
    <property type="match status" value="1"/>
</dbReference>
<reference evidence="4 5" key="1">
    <citation type="submission" date="2019-11" db="EMBL/GenBank/DDBJ databases">
        <title>Acidiferrimicrobium australis gen. nov., sp. nov., an acidophilic and obligately heterotrophic, member of the Actinobacteria that catalyses dissimilatory oxido- reduction of iron isolated from metal-rich acidic water in Chile.</title>
        <authorList>
            <person name="Gonzalez D."/>
            <person name="Huber K."/>
            <person name="Hedrich S."/>
            <person name="Rojas-Villalobos C."/>
            <person name="Quatrini R."/>
            <person name="Dinamarca M.A."/>
            <person name="Schwarz A."/>
            <person name="Canales C."/>
            <person name="Nancucheo I."/>
        </authorList>
    </citation>
    <scope>NUCLEOTIDE SEQUENCE [LARGE SCALE GENOMIC DNA]</scope>
    <source>
        <strain evidence="4 5">USS-CCA1</strain>
    </source>
</reference>
<dbReference type="Proteomes" id="UP000437736">
    <property type="component" value="Unassembled WGS sequence"/>
</dbReference>
<evidence type="ECO:0000256" key="1">
    <source>
        <dbReference type="ARBA" id="ARBA00005995"/>
    </source>
</evidence>
<dbReference type="SUPFAM" id="SSF51905">
    <property type="entry name" value="FAD/NAD(P)-binding domain"/>
    <property type="match status" value="1"/>
</dbReference>
<name>A0ABW9QRZ9_9ACTN</name>
<protein>
    <submittedName>
        <fullName evidence="4">NAD(P)-binding protein</fullName>
    </submittedName>
</protein>
<dbReference type="PANTHER" id="PTHR43563">
    <property type="entry name" value="AMINE OXIDASE"/>
    <property type="match status" value="1"/>
</dbReference>
<dbReference type="InterPro" id="IPR036188">
    <property type="entry name" value="FAD/NAD-bd_sf"/>
</dbReference>
<evidence type="ECO:0000256" key="2">
    <source>
        <dbReference type="SAM" id="MobiDB-lite"/>
    </source>
</evidence>
<evidence type="ECO:0000313" key="5">
    <source>
        <dbReference type="Proteomes" id="UP000437736"/>
    </source>
</evidence>
<sequence length="458" mass="47800">MLRSARDPAGCSGRLRGAADRGRGPPLTERVEVVVIGAGFAGLRAARDCADAGVATVVVEARDRLGGRTWTRPYEPTGDLVEVGGAYFLHTHDQVAAELRRHGLGARRCAPPGGFRWHTAGVTRAGLPVPVGEWEELERVVRAVARDVDDYAAGAAPEVAALSLAEYFDRLAAPPAVRDFLFGWSVTSVGAPETSGCVADGLSSLADHGGLLGYARILEQVPVPGWGALAAAMAATPDLQVRLAAPVTKVAAHGRRFRVTTAHGDLDASRVVVAVPVNTLPHLTLDLDVPPGIDAVAGANTGAAVKLVLRAAGVPPGVWGVGRGHGLGQLVWDRQDDGVAWLVGFGARDPAVDLDRPEQVRRAVASYFPEATVLDSTWHDWNADVWSRGTWFTARPGRPPAPAPAADPRAGVQFAGSDLAGRHQGWIEGALLSGAQAAARILHQLGVADLPAAAPPGR</sequence>
<feature type="domain" description="Amine oxidase" evidence="3">
    <location>
        <begin position="40"/>
        <end position="442"/>
    </location>
</feature>
<dbReference type="PANTHER" id="PTHR43563:SF1">
    <property type="entry name" value="AMINE OXIDASE [FLAVIN-CONTAINING] B"/>
    <property type="match status" value="1"/>
</dbReference>
<dbReference type="EMBL" id="WJHE01000269">
    <property type="protein sequence ID" value="MST32315.1"/>
    <property type="molecule type" value="Genomic_DNA"/>
</dbReference>